<dbReference type="InterPro" id="IPR029028">
    <property type="entry name" value="Alpha/beta_knot_MTases"/>
</dbReference>
<keyword evidence="2 5" id="KW-0489">Methyltransferase</keyword>
<dbReference type="SUPFAM" id="SSF75217">
    <property type="entry name" value="alpha/beta knot"/>
    <property type="match status" value="1"/>
</dbReference>
<evidence type="ECO:0000259" key="4">
    <source>
        <dbReference type="SMART" id="SM00967"/>
    </source>
</evidence>
<dbReference type="InterPro" id="IPR029064">
    <property type="entry name" value="Ribosomal_eL30-like_sf"/>
</dbReference>
<dbReference type="InterPro" id="IPR051259">
    <property type="entry name" value="rRNA_Methyltransferase"/>
</dbReference>
<gene>
    <name evidence="5" type="ORF">ACFQWG_06290</name>
</gene>
<evidence type="ECO:0000313" key="5">
    <source>
        <dbReference type="EMBL" id="MFC7580805.1"/>
    </source>
</evidence>
<evidence type="ECO:0000256" key="1">
    <source>
        <dbReference type="ARBA" id="ARBA00007228"/>
    </source>
</evidence>
<evidence type="ECO:0000256" key="2">
    <source>
        <dbReference type="ARBA" id="ARBA00022603"/>
    </source>
</evidence>
<dbReference type="GO" id="GO:0008168">
    <property type="term" value="F:methyltransferase activity"/>
    <property type="evidence" value="ECO:0007669"/>
    <property type="project" value="UniProtKB-KW"/>
</dbReference>
<dbReference type="SMART" id="SM00967">
    <property type="entry name" value="SpoU_sub_bind"/>
    <property type="match status" value="1"/>
</dbReference>
<feature type="domain" description="RNA 2-O ribose methyltransferase substrate binding" evidence="4">
    <location>
        <begin position="40"/>
        <end position="113"/>
    </location>
</feature>
<dbReference type="Gene3D" id="3.40.1280.10">
    <property type="match status" value="1"/>
</dbReference>
<reference evidence="6" key="1">
    <citation type="journal article" date="2019" name="Int. J. Syst. Evol. Microbiol.">
        <title>The Global Catalogue of Microorganisms (GCM) 10K type strain sequencing project: providing services to taxonomists for standard genome sequencing and annotation.</title>
        <authorList>
            <consortium name="The Broad Institute Genomics Platform"/>
            <consortium name="The Broad Institute Genome Sequencing Center for Infectious Disease"/>
            <person name="Wu L."/>
            <person name="Ma J."/>
        </authorList>
    </citation>
    <scope>NUCLEOTIDE SEQUENCE [LARGE SCALE GENOMIC DNA]</scope>
    <source>
        <strain evidence="6">CCUG 56698</strain>
    </source>
</reference>
<dbReference type="InterPro" id="IPR001537">
    <property type="entry name" value="SpoU_MeTrfase"/>
</dbReference>
<dbReference type="EMBL" id="JBHTEF010000001">
    <property type="protein sequence ID" value="MFC7580805.1"/>
    <property type="molecule type" value="Genomic_DNA"/>
</dbReference>
<dbReference type="SUPFAM" id="SSF55315">
    <property type="entry name" value="L30e-like"/>
    <property type="match status" value="1"/>
</dbReference>
<sequence length="313" mass="32087">MSAGNSSERPPLLDNPRAERVRRVRGLAGRSARERSGRILVEGPQAVRELVRHRAPWVLDVYLTAQARERHPEIDEAALSATRWVHEISEDVAHVMSGEAQGVVAVADAGAIGGAVPGRGALAARVAGAAPVAGAVPDRGAPGVLAVLAEAQDPGNAGTIIRTADAMGAAGVVVAAGSVDVRAPKVIRSSAGSVFHLPIVTGWPLDEAVRALHEQECVLVGTSGSDGSLDLAELLEDGLVRAPSVLAGPVAWMMGNEARGLSADQEALCDLLVRIPMTGQAESLNVASAAAICLFASQTAGSRARYAGGHAHP</sequence>
<dbReference type="RefSeq" id="WP_380973255.1">
    <property type="nucleotide sequence ID" value="NZ_JBHTEF010000001.1"/>
</dbReference>
<dbReference type="PANTHER" id="PTHR43191">
    <property type="entry name" value="RRNA METHYLTRANSFERASE 3"/>
    <property type="match status" value="1"/>
</dbReference>
<organism evidence="5 6">
    <name type="scientific">Schaalia naturae</name>
    <dbReference type="NCBI Taxonomy" id="635203"/>
    <lineage>
        <taxon>Bacteria</taxon>
        <taxon>Bacillati</taxon>
        <taxon>Actinomycetota</taxon>
        <taxon>Actinomycetes</taxon>
        <taxon>Actinomycetales</taxon>
        <taxon>Actinomycetaceae</taxon>
        <taxon>Schaalia</taxon>
    </lineage>
</organism>
<dbReference type="InterPro" id="IPR053888">
    <property type="entry name" value="MRM3-like_sub_bind"/>
</dbReference>
<proteinExistence type="inferred from homology"/>
<dbReference type="Gene3D" id="3.30.1330.30">
    <property type="match status" value="1"/>
</dbReference>
<evidence type="ECO:0000313" key="6">
    <source>
        <dbReference type="Proteomes" id="UP001596527"/>
    </source>
</evidence>
<dbReference type="InterPro" id="IPR029026">
    <property type="entry name" value="tRNA_m1G_MTases_N"/>
</dbReference>
<dbReference type="GO" id="GO:0032259">
    <property type="term" value="P:methylation"/>
    <property type="evidence" value="ECO:0007669"/>
    <property type="project" value="UniProtKB-KW"/>
</dbReference>
<dbReference type="Proteomes" id="UP001596527">
    <property type="component" value="Unassembled WGS sequence"/>
</dbReference>
<dbReference type="CDD" id="cd18095">
    <property type="entry name" value="SpoU-like_rRNA-MTase"/>
    <property type="match status" value="1"/>
</dbReference>
<comment type="caution">
    <text evidence="5">The sequence shown here is derived from an EMBL/GenBank/DDBJ whole genome shotgun (WGS) entry which is preliminary data.</text>
</comment>
<name>A0ABW2SLM1_9ACTO</name>
<accession>A0ABW2SLM1</accession>
<dbReference type="Pfam" id="PF22435">
    <property type="entry name" value="MRM3-like_sub_bind"/>
    <property type="match status" value="1"/>
</dbReference>
<protein>
    <submittedName>
        <fullName evidence="5">TrmH family RNA methyltransferase</fullName>
    </submittedName>
</protein>
<keyword evidence="6" id="KW-1185">Reference proteome</keyword>
<keyword evidence="3" id="KW-0808">Transferase</keyword>
<dbReference type="InterPro" id="IPR013123">
    <property type="entry name" value="SpoU_subst-bd"/>
</dbReference>
<dbReference type="Pfam" id="PF00588">
    <property type="entry name" value="SpoU_methylase"/>
    <property type="match status" value="1"/>
</dbReference>
<dbReference type="PANTHER" id="PTHR43191:SF2">
    <property type="entry name" value="RRNA METHYLTRANSFERASE 3, MITOCHONDRIAL"/>
    <property type="match status" value="1"/>
</dbReference>
<comment type="similarity">
    <text evidence="1">Belongs to the class IV-like SAM-binding methyltransferase superfamily. RNA methyltransferase TrmH family.</text>
</comment>
<evidence type="ECO:0000256" key="3">
    <source>
        <dbReference type="ARBA" id="ARBA00022679"/>
    </source>
</evidence>